<sequence length="91" mass="9078">MIETVVASADLVNAIPSLWEAIKVPASIALLMTGTASAIFSLHRGIGTAAGKLIGAMALGALVLGGAGLMHSFKATLDRHTGGVTTGQYGS</sequence>
<feature type="transmembrane region" description="Helical" evidence="1">
    <location>
        <begin position="24"/>
        <end position="42"/>
    </location>
</feature>
<accession>A0A653EXK0</accession>
<keyword evidence="1" id="KW-0812">Transmembrane</keyword>
<keyword evidence="1" id="KW-1133">Transmembrane helix</keyword>
<organism evidence="2">
    <name type="scientific">Mycobacterium riyadhense</name>
    <dbReference type="NCBI Taxonomy" id="486698"/>
    <lineage>
        <taxon>Bacteria</taxon>
        <taxon>Bacillati</taxon>
        <taxon>Actinomycetota</taxon>
        <taxon>Actinomycetes</taxon>
        <taxon>Mycobacteriales</taxon>
        <taxon>Mycobacteriaceae</taxon>
        <taxon>Mycobacterium</taxon>
    </lineage>
</organism>
<dbReference type="EMBL" id="LR589126">
    <property type="protein sequence ID" value="VTP02063.1"/>
    <property type="molecule type" value="Genomic_DNA"/>
</dbReference>
<protein>
    <recommendedName>
        <fullName evidence="3">TrbC/VIRB2 family protein</fullName>
    </recommendedName>
</protein>
<dbReference type="AlphaFoldDB" id="A0A653EXK0"/>
<evidence type="ECO:0000313" key="2">
    <source>
        <dbReference type="EMBL" id="VTP02063.1"/>
    </source>
</evidence>
<proteinExistence type="predicted"/>
<evidence type="ECO:0008006" key="3">
    <source>
        <dbReference type="Google" id="ProtNLM"/>
    </source>
</evidence>
<feature type="transmembrane region" description="Helical" evidence="1">
    <location>
        <begin position="54"/>
        <end position="73"/>
    </location>
</feature>
<gene>
    <name evidence="2" type="ORF">BIN_B_04348</name>
</gene>
<dbReference type="GeneID" id="93497842"/>
<dbReference type="RefSeq" id="WP_139828454.1">
    <property type="nucleotide sequence ID" value="NZ_CAJMWJ010000004.1"/>
</dbReference>
<keyword evidence="1" id="KW-0472">Membrane</keyword>
<name>A0A653EXK0_9MYCO</name>
<reference evidence="2" key="1">
    <citation type="submission" date="2019-05" db="EMBL/GenBank/DDBJ databases">
        <authorList>
            <person name="Naeem R."/>
            <person name="Antony C."/>
            <person name="Guan Q."/>
        </authorList>
    </citation>
    <scope>NUCLEOTIDE SEQUENCE</scope>
    <source>
        <strain evidence="2">2</strain>
    </source>
</reference>
<evidence type="ECO:0000256" key="1">
    <source>
        <dbReference type="SAM" id="Phobius"/>
    </source>
</evidence>
<dbReference type="OrthoDB" id="4638660at2"/>